<feature type="transmembrane region" description="Helical" evidence="9">
    <location>
        <begin position="43"/>
        <end position="76"/>
    </location>
</feature>
<feature type="transmembrane region" description="Helical" evidence="9">
    <location>
        <begin position="149"/>
        <end position="169"/>
    </location>
</feature>
<keyword evidence="6 12" id="KW-0067">ATP-binding</keyword>
<dbReference type="InterPro" id="IPR003439">
    <property type="entry name" value="ABC_transporter-like_ATP-bd"/>
</dbReference>
<evidence type="ECO:0000256" key="5">
    <source>
        <dbReference type="ARBA" id="ARBA00022741"/>
    </source>
</evidence>
<dbReference type="Gene3D" id="3.40.50.300">
    <property type="entry name" value="P-loop containing nucleotide triphosphate hydrolases"/>
    <property type="match status" value="1"/>
</dbReference>
<evidence type="ECO:0000256" key="7">
    <source>
        <dbReference type="ARBA" id="ARBA00022989"/>
    </source>
</evidence>
<keyword evidence="3" id="KW-1003">Cell membrane</keyword>
<dbReference type="GO" id="GO:0140359">
    <property type="term" value="F:ABC-type transporter activity"/>
    <property type="evidence" value="ECO:0007669"/>
    <property type="project" value="InterPro"/>
</dbReference>
<dbReference type="OrthoDB" id="1522160at2"/>
<dbReference type="EMBL" id="PDEP01000003">
    <property type="protein sequence ID" value="PEN08531.1"/>
    <property type="molecule type" value="Genomic_DNA"/>
</dbReference>
<comment type="subcellular location">
    <subcellularLocation>
        <location evidence="1">Cell membrane</location>
        <topology evidence="1">Multi-pass membrane protein</topology>
    </subcellularLocation>
</comment>
<comment type="caution">
    <text evidence="12">The sequence shown here is derived from an EMBL/GenBank/DDBJ whole genome shotgun (WGS) entry which is preliminary data.</text>
</comment>
<dbReference type="AlphaFoldDB" id="A0A2H3P9D6"/>
<dbReference type="FunFam" id="3.40.50.300:FF:000221">
    <property type="entry name" value="Multidrug ABC transporter ATP-binding protein"/>
    <property type="match status" value="1"/>
</dbReference>
<feature type="domain" description="ABC transporter" evidence="10">
    <location>
        <begin position="332"/>
        <end position="569"/>
    </location>
</feature>
<name>A0A2H3P9D6_9BACT</name>
<evidence type="ECO:0000256" key="2">
    <source>
        <dbReference type="ARBA" id="ARBA00022448"/>
    </source>
</evidence>
<evidence type="ECO:0000313" key="12">
    <source>
        <dbReference type="EMBL" id="PEN08531.1"/>
    </source>
</evidence>
<reference evidence="12 13" key="1">
    <citation type="submission" date="2017-10" db="EMBL/GenBank/DDBJ databases">
        <title>Draft genome of Longimonas halophila.</title>
        <authorList>
            <person name="Goh K.M."/>
            <person name="Shamsir M.S."/>
            <person name="Lim S.W."/>
        </authorList>
    </citation>
    <scope>NUCLEOTIDE SEQUENCE [LARGE SCALE GENOMIC DNA]</scope>
    <source>
        <strain evidence="12 13">KCTC 42399</strain>
    </source>
</reference>
<evidence type="ECO:0000259" key="10">
    <source>
        <dbReference type="PROSITE" id="PS50893"/>
    </source>
</evidence>
<evidence type="ECO:0000256" key="9">
    <source>
        <dbReference type="SAM" id="Phobius"/>
    </source>
</evidence>
<dbReference type="InterPro" id="IPR036640">
    <property type="entry name" value="ABC1_TM_sf"/>
</dbReference>
<dbReference type="GO" id="GO:0005524">
    <property type="term" value="F:ATP binding"/>
    <property type="evidence" value="ECO:0007669"/>
    <property type="project" value="UniProtKB-KW"/>
</dbReference>
<dbReference type="PROSITE" id="PS00211">
    <property type="entry name" value="ABC_TRANSPORTER_1"/>
    <property type="match status" value="1"/>
</dbReference>
<dbReference type="Proteomes" id="UP000221024">
    <property type="component" value="Unassembled WGS sequence"/>
</dbReference>
<dbReference type="Pfam" id="PF00664">
    <property type="entry name" value="ABC_membrane"/>
    <property type="match status" value="1"/>
</dbReference>
<dbReference type="InterPro" id="IPR039421">
    <property type="entry name" value="Type_1_exporter"/>
</dbReference>
<keyword evidence="8 9" id="KW-0472">Membrane</keyword>
<organism evidence="12 13">
    <name type="scientific">Longimonas halophila</name>
    <dbReference type="NCBI Taxonomy" id="1469170"/>
    <lineage>
        <taxon>Bacteria</taxon>
        <taxon>Pseudomonadati</taxon>
        <taxon>Rhodothermota</taxon>
        <taxon>Rhodothermia</taxon>
        <taxon>Rhodothermales</taxon>
        <taxon>Salisaetaceae</taxon>
        <taxon>Longimonas</taxon>
    </lineage>
</organism>
<feature type="transmembrane region" description="Helical" evidence="9">
    <location>
        <begin position="238"/>
        <end position="257"/>
    </location>
</feature>
<evidence type="ECO:0000256" key="3">
    <source>
        <dbReference type="ARBA" id="ARBA00022475"/>
    </source>
</evidence>
<keyword evidence="2" id="KW-0813">Transport</keyword>
<dbReference type="InterPro" id="IPR027417">
    <property type="entry name" value="P-loop_NTPase"/>
</dbReference>
<sequence>MALLEVVSVASIMPFLSVAADPARIHTTPYLQWAYESLGFADTNAFLIALGFAALGAMLVSNTVIVGTTWAMYHYAWMWNHNLSRRLLQRYMERPYAYFLTRNSAELGKNVLEEIREVVNGMLVPALKGGAKAVVALFIAGFVVAYDPWIALIAACVLGSAYVVMYMGIRHRIRRYGEERVQANSARYQHVAEAFGSIKESKLHSAHAAERLRRYTKPSAQYARYQARYSALQHMPRYALEIVAFGGIILIAVYLIAVQDTLSSVIPTLGVYAFAGYRLLPALQGAFKGAASVQFNTAALRDLREGLQGDAKASASPTSAPAPKPLPLHEAVTFDTVTFRYPGAQRTALQNVSIRMDTGQTVGIVGATGSGKTTAVDLMLGLLAPQQGTIRIDGEPLRGKVLQRWQQAIGYVPQHIYLEDTTIAQNIAFGVPPGSIDMEAVQEAARMACIADFVEHELPEQWQTPVGERGVALSGGQQQRIGLARALYRQPSVLVLDEATSALDHATEAHVMQALHKRDAHRLIVCIAHRIHTLKQADHIIQIEAGRVVAQGSYDALQAGTGAFASASP</sequence>
<feature type="domain" description="ABC transmembrane type-1" evidence="11">
    <location>
        <begin position="30"/>
        <end position="257"/>
    </location>
</feature>
<evidence type="ECO:0000256" key="6">
    <source>
        <dbReference type="ARBA" id="ARBA00022840"/>
    </source>
</evidence>
<keyword evidence="7 9" id="KW-1133">Transmembrane helix</keyword>
<dbReference type="InterPro" id="IPR003593">
    <property type="entry name" value="AAA+_ATPase"/>
</dbReference>
<dbReference type="InterPro" id="IPR011527">
    <property type="entry name" value="ABC1_TM_dom"/>
</dbReference>
<keyword evidence="5" id="KW-0547">Nucleotide-binding</keyword>
<evidence type="ECO:0000259" key="11">
    <source>
        <dbReference type="PROSITE" id="PS50929"/>
    </source>
</evidence>
<dbReference type="GO" id="GO:0016887">
    <property type="term" value="F:ATP hydrolysis activity"/>
    <property type="evidence" value="ECO:0007669"/>
    <property type="project" value="InterPro"/>
</dbReference>
<evidence type="ECO:0000256" key="1">
    <source>
        <dbReference type="ARBA" id="ARBA00004651"/>
    </source>
</evidence>
<dbReference type="PANTHER" id="PTHR24221">
    <property type="entry name" value="ATP-BINDING CASSETTE SUB-FAMILY B"/>
    <property type="match status" value="1"/>
</dbReference>
<evidence type="ECO:0000256" key="4">
    <source>
        <dbReference type="ARBA" id="ARBA00022692"/>
    </source>
</evidence>
<keyword evidence="13" id="KW-1185">Reference proteome</keyword>
<dbReference type="PANTHER" id="PTHR24221:SF654">
    <property type="entry name" value="ATP-BINDING CASSETTE SUB-FAMILY B MEMBER 6"/>
    <property type="match status" value="1"/>
</dbReference>
<protein>
    <submittedName>
        <fullName evidence="12">ABC transporter ATP-binding protein</fullName>
    </submittedName>
</protein>
<evidence type="ECO:0000313" key="13">
    <source>
        <dbReference type="Proteomes" id="UP000221024"/>
    </source>
</evidence>
<gene>
    <name evidence="12" type="ORF">CRI93_04595</name>
</gene>
<dbReference type="GO" id="GO:0034040">
    <property type="term" value="F:ATPase-coupled lipid transmembrane transporter activity"/>
    <property type="evidence" value="ECO:0007669"/>
    <property type="project" value="TreeGrafter"/>
</dbReference>
<dbReference type="PROSITE" id="PS50893">
    <property type="entry name" value="ABC_TRANSPORTER_2"/>
    <property type="match status" value="1"/>
</dbReference>
<keyword evidence="4 9" id="KW-0812">Transmembrane</keyword>
<dbReference type="SUPFAM" id="SSF90123">
    <property type="entry name" value="ABC transporter transmembrane region"/>
    <property type="match status" value="1"/>
</dbReference>
<dbReference type="InterPro" id="IPR017871">
    <property type="entry name" value="ABC_transporter-like_CS"/>
</dbReference>
<dbReference type="Pfam" id="PF00005">
    <property type="entry name" value="ABC_tran"/>
    <property type="match status" value="1"/>
</dbReference>
<dbReference type="GO" id="GO:0005886">
    <property type="term" value="C:plasma membrane"/>
    <property type="evidence" value="ECO:0007669"/>
    <property type="project" value="UniProtKB-SubCell"/>
</dbReference>
<accession>A0A2H3P9D6</accession>
<dbReference type="Gene3D" id="1.20.1560.10">
    <property type="entry name" value="ABC transporter type 1, transmembrane domain"/>
    <property type="match status" value="1"/>
</dbReference>
<dbReference type="SUPFAM" id="SSF52540">
    <property type="entry name" value="P-loop containing nucleoside triphosphate hydrolases"/>
    <property type="match status" value="1"/>
</dbReference>
<dbReference type="SMART" id="SM00382">
    <property type="entry name" value="AAA"/>
    <property type="match status" value="1"/>
</dbReference>
<proteinExistence type="predicted"/>
<evidence type="ECO:0000256" key="8">
    <source>
        <dbReference type="ARBA" id="ARBA00023136"/>
    </source>
</evidence>
<feature type="transmembrane region" description="Helical" evidence="9">
    <location>
        <begin position="122"/>
        <end position="143"/>
    </location>
</feature>
<dbReference type="PROSITE" id="PS50929">
    <property type="entry name" value="ABC_TM1F"/>
    <property type="match status" value="1"/>
</dbReference>